<comment type="caution">
    <text evidence="2">The sequence shown here is derived from an EMBL/GenBank/DDBJ whole genome shotgun (WGS) entry which is preliminary data.</text>
</comment>
<reference evidence="2 3" key="1">
    <citation type="journal article" date="2021" name="Comput. Struct. Biotechnol. J.">
        <title>De novo genome assembly of the potent medicinal plant Rehmannia glutinosa using nanopore technology.</title>
        <authorList>
            <person name="Ma L."/>
            <person name="Dong C."/>
            <person name="Song C."/>
            <person name="Wang X."/>
            <person name="Zheng X."/>
            <person name="Niu Y."/>
            <person name="Chen S."/>
            <person name="Feng W."/>
        </authorList>
    </citation>
    <scope>NUCLEOTIDE SEQUENCE [LARGE SCALE GENOMIC DNA]</scope>
    <source>
        <strain evidence="2">DH-2019</strain>
    </source>
</reference>
<accession>A0ABR0UFP0</accession>
<evidence type="ECO:0000256" key="1">
    <source>
        <dbReference type="SAM" id="MobiDB-lite"/>
    </source>
</evidence>
<protein>
    <submittedName>
        <fullName evidence="2">Uncharacterized protein</fullName>
    </submittedName>
</protein>
<sequence length="158" mass="17585">MHTDTSLSFPVSLVEGNNLDGPILSMGLTKDKVTEEGNKTMGSNEEMKDGLANGPGKTYTQIRPKRAVRLPAWLKDYDHSMGNRNLEGLKPPLEVRPYQKQSITSVLSFRHPLSGYGVRRPFATLLDAQLRSITTRFGKELLLTVESKMANLESIPSR</sequence>
<dbReference type="EMBL" id="JABTTQ020002920">
    <property type="protein sequence ID" value="KAK6121373.1"/>
    <property type="molecule type" value="Genomic_DNA"/>
</dbReference>
<proteinExistence type="predicted"/>
<organism evidence="2 3">
    <name type="scientific">Rehmannia glutinosa</name>
    <name type="common">Chinese foxglove</name>
    <dbReference type="NCBI Taxonomy" id="99300"/>
    <lineage>
        <taxon>Eukaryota</taxon>
        <taxon>Viridiplantae</taxon>
        <taxon>Streptophyta</taxon>
        <taxon>Embryophyta</taxon>
        <taxon>Tracheophyta</taxon>
        <taxon>Spermatophyta</taxon>
        <taxon>Magnoliopsida</taxon>
        <taxon>eudicotyledons</taxon>
        <taxon>Gunneridae</taxon>
        <taxon>Pentapetalae</taxon>
        <taxon>asterids</taxon>
        <taxon>lamiids</taxon>
        <taxon>Lamiales</taxon>
        <taxon>Orobanchaceae</taxon>
        <taxon>Rehmannieae</taxon>
        <taxon>Rehmannia</taxon>
    </lineage>
</organism>
<gene>
    <name evidence="2" type="ORF">DH2020_044900</name>
</gene>
<dbReference type="Proteomes" id="UP001318860">
    <property type="component" value="Unassembled WGS sequence"/>
</dbReference>
<evidence type="ECO:0000313" key="3">
    <source>
        <dbReference type="Proteomes" id="UP001318860"/>
    </source>
</evidence>
<keyword evidence="3" id="KW-1185">Reference proteome</keyword>
<evidence type="ECO:0000313" key="2">
    <source>
        <dbReference type="EMBL" id="KAK6121373.1"/>
    </source>
</evidence>
<name>A0ABR0UFP0_REHGL</name>
<feature type="region of interest" description="Disordered" evidence="1">
    <location>
        <begin position="35"/>
        <end position="59"/>
    </location>
</feature>